<dbReference type="Gene3D" id="3.80.20.20">
    <property type="entry name" value="Receptor L-domain"/>
    <property type="match status" value="1"/>
</dbReference>
<feature type="transmembrane region" description="Helical" evidence="1">
    <location>
        <begin position="510"/>
        <end position="535"/>
    </location>
</feature>
<evidence type="ECO:0000313" key="3">
    <source>
        <dbReference type="EMBL" id="KAK5973405.1"/>
    </source>
</evidence>
<dbReference type="Pfam" id="PF01030">
    <property type="entry name" value="Recep_L_domain"/>
    <property type="match status" value="1"/>
</dbReference>
<gene>
    <name evidence="3" type="ORF">GCK32_004071</name>
</gene>
<dbReference type="InterPro" id="IPR000494">
    <property type="entry name" value="Rcpt_L-dom"/>
</dbReference>
<dbReference type="AlphaFoldDB" id="A0AAN8FNT3"/>
<keyword evidence="1" id="KW-0812">Transmembrane</keyword>
<dbReference type="SUPFAM" id="SSF52058">
    <property type="entry name" value="L domain-like"/>
    <property type="match status" value="2"/>
</dbReference>
<keyword evidence="1" id="KW-1133">Transmembrane helix</keyword>
<protein>
    <recommendedName>
        <fullName evidence="2">Receptor L-domain domain-containing protein</fullName>
    </recommendedName>
</protein>
<keyword evidence="4" id="KW-1185">Reference proteome</keyword>
<evidence type="ECO:0000313" key="4">
    <source>
        <dbReference type="Proteomes" id="UP001331761"/>
    </source>
</evidence>
<dbReference type="PANTHER" id="PTHR21662:SF20">
    <property type="entry name" value="RECEPTOR L-DOMAIN DOMAIN-CONTAINING PROTEIN"/>
    <property type="match status" value="1"/>
</dbReference>
<organism evidence="3 4">
    <name type="scientific">Trichostrongylus colubriformis</name>
    <name type="common">Black scour worm</name>
    <dbReference type="NCBI Taxonomy" id="6319"/>
    <lineage>
        <taxon>Eukaryota</taxon>
        <taxon>Metazoa</taxon>
        <taxon>Ecdysozoa</taxon>
        <taxon>Nematoda</taxon>
        <taxon>Chromadorea</taxon>
        <taxon>Rhabditida</taxon>
        <taxon>Rhabditina</taxon>
        <taxon>Rhabditomorpha</taxon>
        <taxon>Strongyloidea</taxon>
        <taxon>Trichostrongylidae</taxon>
        <taxon>Trichostrongylus</taxon>
    </lineage>
</organism>
<proteinExistence type="predicted"/>
<reference evidence="3 4" key="1">
    <citation type="submission" date="2019-10" db="EMBL/GenBank/DDBJ databases">
        <title>Assembly and Annotation for the nematode Trichostrongylus colubriformis.</title>
        <authorList>
            <person name="Martin J."/>
        </authorList>
    </citation>
    <scope>NUCLEOTIDE SEQUENCE [LARGE SCALE GENOMIC DNA]</scope>
    <source>
        <strain evidence="3">G859</strain>
        <tissue evidence="3">Whole worm</tissue>
    </source>
</reference>
<sequence>MGQELTLASNYDYSRTTVILLIFFVSETTFGNRRSDTFRFDFEGKGPVAKIITPENAMDGFAQNKDATSVHLLTGDTFYTNGYSADDIESLLHFSKATLHMCIEIQRIALSFLSVDVMAIKGNCGGPMLKIVNNPQLEYIEFKPNFIKSLKGVAGKPVLVHGNKKLDKAVIQSFSRYPFIDVQENYGECMMPSPLESLRQITSDNCTIFYGPLIVKSTVTSLPLPHVMENKYKWTGCILIENTALDSVKFLRMFKYFSAMTRCQHRIRGNKNLCLTKELDFLHSQFFVSNLQISDNKESCKHACTGGTATDEYLKSIAQCSEIYGDLVISGWKSKSRYVENLRSIKHIMGRLIIANNSGLEKFTYFSNLETISARDGKYPFLIVRNNSDLSDLPMPKLNVNIDVRGNDPRLEATGNPLLTRYVTATAADTTKGVRSSTDVTSAIYSTPKEDMHTSSAEAVHTKLKGYTSTLKKHTEAQTVSPTALLPKKVKGAPNIAGTNQESVDIRMQYLLIVVGAVILFTLAVITSFILFLLFMPGRHSVKLPPLPKLSEESRKILSSLSKEISSKNPIFWSAYDKEVLWEPGRSAAGADTKATGAKSTKSLKALMIPLAANGTLPAKKKLDCDKLLLRRVQEISKYQYVIMVGNGTDVSKIVPRLPNCVGGLSLYIDSKEGATYSYKLVEVYHMSSRTIYHKYEVRNVKKRRKKHIHLLYYEWLEERFPTEFNEILRVLHFCSKKKAICVSNRRKEVFSLLYLIFNIVCAAKQVKMVKIFQFHLRNCNGAPLDREEMLFAFRTVIDWAQETASQLRNDKGMSNWCQIYTKMATFAKSHPNVRFIRHSFLTGDGEVLPKSEEAALNCRRVPFSERCDAVDKHFGLRKRGEVEEIPEIEPDKIIDVPVMTAECKDDNYKEDLGGIKTEKRKKSLEETVIDDINVKTAILSPEQEDLGYRDPAIANKIYIKSETIF</sequence>
<dbReference type="InterPro" id="IPR053079">
    <property type="entry name" value="SPS2_domain"/>
</dbReference>
<feature type="domain" description="Receptor L-domain" evidence="2">
    <location>
        <begin position="319"/>
        <end position="400"/>
    </location>
</feature>
<comment type="caution">
    <text evidence="3">The sequence shown here is derived from an EMBL/GenBank/DDBJ whole genome shotgun (WGS) entry which is preliminary data.</text>
</comment>
<dbReference type="EMBL" id="WIXE01015534">
    <property type="protein sequence ID" value="KAK5973405.1"/>
    <property type="molecule type" value="Genomic_DNA"/>
</dbReference>
<accession>A0AAN8FNT3</accession>
<evidence type="ECO:0000256" key="1">
    <source>
        <dbReference type="SAM" id="Phobius"/>
    </source>
</evidence>
<dbReference type="PANTHER" id="PTHR21662">
    <property type="entry name" value="RECEPTOR PROTEIN-TYROSINE KINASE"/>
    <property type="match status" value="1"/>
</dbReference>
<dbReference type="Proteomes" id="UP001331761">
    <property type="component" value="Unassembled WGS sequence"/>
</dbReference>
<evidence type="ECO:0000259" key="2">
    <source>
        <dbReference type="Pfam" id="PF01030"/>
    </source>
</evidence>
<name>A0AAN8FNT3_TRICO</name>
<keyword evidence="1" id="KW-0472">Membrane</keyword>
<dbReference type="InterPro" id="IPR036941">
    <property type="entry name" value="Rcpt_L-dom_sf"/>
</dbReference>